<dbReference type="AlphaFoldDB" id="A0A7M5WIK6"/>
<organism evidence="1 2">
    <name type="scientific">Clytia hemisphaerica</name>
    <dbReference type="NCBI Taxonomy" id="252671"/>
    <lineage>
        <taxon>Eukaryota</taxon>
        <taxon>Metazoa</taxon>
        <taxon>Cnidaria</taxon>
        <taxon>Hydrozoa</taxon>
        <taxon>Hydroidolina</taxon>
        <taxon>Leptothecata</taxon>
        <taxon>Obeliida</taxon>
        <taxon>Clytiidae</taxon>
        <taxon>Clytia</taxon>
    </lineage>
</organism>
<protein>
    <submittedName>
        <fullName evidence="1">Uncharacterized protein</fullName>
    </submittedName>
</protein>
<dbReference type="RefSeq" id="XP_066936053.1">
    <property type="nucleotide sequence ID" value="XM_067079952.1"/>
</dbReference>
<dbReference type="EnsemblMetazoa" id="CLYHEMT002021.1">
    <property type="protein sequence ID" value="CLYHEMP002021.1"/>
    <property type="gene ID" value="CLYHEMG002021"/>
</dbReference>
<dbReference type="GeneID" id="136823781"/>
<sequence>MMSLPRYAIILNQNANEEDGGGAGLANSANSVAAGSSRKTNVDDVTFFQALSQLDARDPTILQEFMDVYRYVKVKISGISDCISFHEKTEDSPDFEEFSVDLWKEFYIQEGIIQIGVLEDKEPTEGLFVGANSGRVYICGQADDFSQQKCVCVAPSLYQLIWKGPEQPVQYKPACMSNGCYGCFDPVMRHRLFRFKQF</sequence>
<reference evidence="1" key="1">
    <citation type="submission" date="2021-01" db="UniProtKB">
        <authorList>
            <consortium name="EnsemblMetazoa"/>
        </authorList>
    </citation>
    <scope>IDENTIFICATION</scope>
</reference>
<dbReference type="Proteomes" id="UP000594262">
    <property type="component" value="Unplaced"/>
</dbReference>
<dbReference type="OrthoDB" id="5949133at2759"/>
<name>A0A7M5WIK6_9CNID</name>
<proteinExistence type="predicted"/>
<evidence type="ECO:0000313" key="2">
    <source>
        <dbReference type="Proteomes" id="UP000594262"/>
    </source>
</evidence>
<keyword evidence="2" id="KW-1185">Reference proteome</keyword>
<accession>A0A7M5WIK6</accession>
<evidence type="ECO:0000313" key="1">
    <source>
        <dbReference type="EnsemblMetazoa" id="CLYHEMP002021.1"/>
    </source>
</evidence>